<feature type="domain" description="Cupin type-1" evidence="1">
    <location>
        <begin position="25"/>
        <end position="157"/>
    </location>
</feature>
<dbReference type="SUPFAM" id="SSF51182">
    <property type="entry name" value="RmlC-like cupins"/>
    <property type="match status" value="1"/>
</dbReference>
<dbReference type="InterPro" id="IPR006045">
    <property type="entry name" value="Cupin_1"/>
</dbReference>
<proteinExistence type="predicted"/>
<accession>A0AA38VKG8</accession>
<evidence type="ECO:0000313" key="2">
    <source>
        <dbReference type="EMBL" id="KAJ9149189.1"/>
    </source>
</evidence>
<protein>
    <recommendedName>
        <fullName evidence="1">Cupin type-1 domain-containing protein</fullName>
    </recommendedName>
</protein>
<name>A0AA38VKG8_9PEZI</name>
<dbReference type="EMBL" id="JANBVN010000081">
    <property type="protein sequence ID" value="KAJ9149189.1"/>
    <property type="molecule type" value="Genomic_DNA"/>
</dbReference>
<organism evidence="2 3">
    <name type="scientific">Coniochaeta hoffmannii</name>
    <dbReference type="NCBI Taxonomy" id="91930"/>
    <lineage>
        <taxon>Eukaryota</taxon>
        <taxon>Fungi</taxon>
        <taxon>Dikarya</taxon>
        <taxon>Ascomycota</taxon>
        <taxon>Pezizomycotina</taxon>
        <taxon>Sordariomycetes</taxon>
        <taxon>Sordariomycetidae</taxon>
        <taxon>Coniochaetales</taxon>
        <taxon>Coniochaetaceae</taxon>
        <taxon>Coniochaeta</taxon>
    </lineage>
</organism>
<sequence>MEVTPFPNLRVERHTIPPHARIPNSPATGGKPLLIYRSAFGPASAVTAPAVEAHLRAVGVVEPSWRYGMFGEVHFHSTTHEVLVVVRGRARLEFGGEGNPGGVEAVVGRGDVVVVPAGVGHRLVQEEEGDGEKFEMVGSYPVGAKRWDMCYGREGEEGRVDGIRGLGWFGGDPVYGGGGGGTCVGGLRGRSRDGRT</sequence>
<dbReference type="PANTHER" id="PTHR36448">
    <property type="entry name" value="BLR7373 PROTEIN"/>
    <property type="match status" value="1"/>
</dbReference>
<dbReference type="PIRSF" id="PIRSF019307">
    <property type="entry name" value="UCP019307"/>
    <property type="match status" value="1"/>
</dbReference>
<dbReference type="PANTHER" id="PTHR36448:SF3">
    <property type="entry name" value="CUPIN TYPE-2 DOMAIN-CONTAINING PROTEIN"/>
    <property type="match status" value="1"/>
</dbReference>
<dbReference type="InterPro" id="IPR047121">
    <property type="entry name" value="YjiB-like"/>
</dbReference>
<dbReference type="AlphaFoldDB" id="A0AA38VKG8"/>
<dbReference type="Proteomes" id="UP001174691">
    <property type="component" value="Unassembled WGS sequence"/>
</dbReference>
<dbReference type="InterPro" id="IPR014710">
    <property type="entry name" value="RmlC-like_jellyroll"/>
</dbReference>
<dbReference type="Pfam" id="PF00190">
    <property type="entry name" value="Cupin_1"/>
    <property type="match status" value="1"/>
</dbReference>
<dbReference type="InterPro" id="IPR011051">
    <property type="entry name" value="RmlC_Cupin_sf"/>
</dbReference>
<dbReference type="Gene3D" id="2.60.120.10">
    <property type="entry name" value="Jelly Rolls"/>
    <property type="match status" value="1"/>
</dbReference>
<keyword evidence="3" id="KW-1185">Reference proteome</keyword>
<dbReference type="SMART" id="SM00835">
    <property type="entry name" value="Cupin_1"/>
    <property type="match status" value="1"/>
</dbReference>
<evidence type="ECO:0000259" key="1">
    <source>
        <dbReference type="SMART" id="SM00835"/>
    </source>
</evidence>
<reference evidence="2" key="1">
    <citation type="submission" date="2022-07" db="EMBL/GenBank/DDBJ databases">
        <title>Fungi with potential for degradation of polypropylene.</title>
        <authorList>
            <person name="Gostincar C."/>
        </authorList>
    </citation>
    <scope>NUCLEOTIDE SEQUENCE</scope>
    <source>
        <strain evidence="2">EXF-13287</strain>
    </source>
</reference>
<dbReference type="CDD" id="cd02219">
    <property type="entry name" value="cupin_YjlB-like"/>
    <property type="match status" value="1"/>
</dbReference>
<gene>
    <name evidence="2" type="ORF">NKR19_g5741</name>
</gene>
<evidence type="ECO:0000313" key="3">
    <source>
        <dbReference type="Proteomes" id="UP001174691"/>
    </source>
</evidence>
<comment type="caution">
    <text evidence="2">The sequence shown here is derived from an EMBL/GenBank/DDBJ whole genome shotgun (WGS) entry which is preliminary data.</text>
</comment>
<dbReference type="InterPro" id="IPR014500">
    <property type="entry name" value="UCP019307_cupin"/>
</dbReference>